<proteinExistence type="predicted"/>
<reference evidence="2 3" key="1">
    <citation type="journal article" date="2015" name="Genome Announc.">
        <title>Draft Genome Sequence of the Thermophile Thermus filiformis ATCC 43280, Producer of Carotenoid-(Di)glucoside-Branched Fatty Acid (Di)esters and Source of Hyperthermostable Enzymes of Biotechnological Interest.</title>
        <authorList>
            <person name="Mandelli F."/>
            <person name="Oliveira Ramires B."/>
            <person name="Couger M.B."/>
            <person name="Paixao D.A."/>
            <person name="Camilo C.M."/>
            <person name="Polikarpov I."/>
            <person name="Prade R."/>
            <person name="Riano-Pachon D.M."/>
            <person name="Squina F.M."/>
        </authorList>
    </citation>
    <scope>NUCLEOTIDE SEQUENCE [LARGE SCALE GENOMIC DNA]</scope>
    <source>
        <strain evidence="2 3">ATCC 43280</strain>
    </source>
</reference>
<dbReference type="CDD" id="cd07721">
    <property type="entry name" value="yflN-like_MBL-fold"/>
    <property type="match status" value="1"/>
</dbReference>
<evidence type="ECO:0000313" key="2">
    <source>
        <dbReference type="EMBL" id="KGQ22442.1"/>
    </source>
</evidence>
<dbReference type="Proteomes" id="UP000030364">
    <property type="component" value="Unassembled WGS sequence"/>
</dbReference>
<organism evidence="2 3">
    <name type="scientific">Thermus filiformis</name>
    <dbReference type="NCBI Taxonomy" id="276"/>
    <lineage>
        <taxon>Bacteria</taxon>
        <taxon>Thermotogati</taxon>
        <taxon>Deinococcota</taxon>
        <taxon>Deinococci</taxon>
        <taxon>Thermales</taxon>
        <taxon>Thermaceae</taxon>
        <taxon>Thermus</taxon>
    </lineage>
</organism>
<dbReference type="InterPro" id="IPR001279">
    <property type="entry name" value="Metallo-B-lactamas"/>
</dbReference>
<comment type="caution">
    <text evidence="2">The sequence shown here is derived from an EMBL/GenBank/DDBJ whole genome shotgun (WGS) entry which is preliminary data.</text>
</comment>
<gene>
    <name evidence="2" type="ORF">THFILI_11420</name>
</gene>
<keyword evidence="2" id="KW-0378">Hydrolase</keyword>
<dbReference type="STRING" id="276.THFILI_11420"/>
<dbReference type="Pfam" id="PF00753">
    <property type="entry name" value="Lactamase_B"/>
    <property type="match status" value="1"/>
</dbReference>
<dbReference type="PANTHER" id="PTHR42951:SF17">
    <property type="entry name" value="METALLO-BETA-LACTAMASE DOMAIN-CONTAINING PROTEIN"/>
    <property type="match status" value="1"/>
</dbReference>
<feature type="domain" description="Metallo-beta-lactamase" evidence="1">
    <location>
        <begin position="10"/>
        <end position="190"/>
    </location>
</feature>
<dbReference type="SMART" id="SM00849">
    <property type="entry name" value="Lactamase_B"/>
    <property type="match status" value="1"/>
</dbReference>
<evidence type="ECO:0000313" key="3">
    <source>
        <dbReference type="Proteomes" id="UP000030364"/>
    </source>
</evidence>
<dbReference type="Gene3D" id="3.60.15.10">
    <property type="entry name" value="Ribonuclease Z/Hydroxyacylglutathione hydrolase-like"/>
    <property type="match status" value="1"/>
</dbReference>
<sequence length="209" mass="22597">MSGPEVLRFAANLYRVPLKEGYLLVDAGLSWETGRLLSLLKEPPLALFLTHHHLDHAGGARALWERFRMPVYAHPKDIPYLTGRRRRPPLPIPLVGGVLANAAPPLPEEAVVPVEEGEVLFGLRVVHLPGHTPGQAGLLGEGFLLAGDALRGGRGGPVPPPPFATEDMGEALKTVGRIARLEVERVYVGHGGPFRQEEVRALARRLGVA</sequence>
<dbReference type="SUPFAM" id="SSF56281">
    <property type="entry name" value="Metallo-hydrolase/oxidoreductase"/>
    <property type="match status" value="1"/>
</dbReference>
<keyword evidence="3" id="KW-1185">Reference proteome</keyword>
<evidence type="ECO:0000259" key="1">
    <source>
        <dbReference type="SMART" id="SM00849"/>
    </source>
</evidence>
<dbReference type="InterPro" id="IPR036866">
    <property type="entry name" value="RibonucZ/Hydroxyglut_hydro"/>
</dbReference>
<dbReference type="PATRIC" id="fig|276.5.peg.741"/>
<dbReference type="OrthoDB" id="9802248at2"/>
<protein>
    <submittedName>
        <fullName evidence="2">Hydrolase</fullName>
    </submittedName>
</protein>
<dbReference type="GO" id="GO:0016787">
    <property type="term" value="F:hydrolase activity"/>
    <property type="evidence" value="ECO:0007669"/>
    <property type="project" value="UniProtKB-KW"/>
</dbReference>
<dbReference type="RefSeq" id="WP_038062624.1">
    <property type="nucleotide sequence ID" value="NZ_JPSL02000040.1"/>
</dbReference>
<accession>A0A0A2WUI8</accession>
<dbReference type="AlphaFoldDB" id="A0A0A2WUI8"/>
<dbReference type="PANTHER" id="PTHR42951">
    <property type="entry name" value="METALLO-BETA-LACTAMASE DOMAIN-CONTAINING"/>
    <property type="match status" value="1"/>
</dbReference>
<dbReference type="InterPro" id="IPR050855">
    <property type="entry name" value="NDM-1-like"/>
</dbReference>
<name>A0A0A2WUI8_THEFI</name>
<dbReference type="EMBL" id="JPSL02000040">
    <property type="protein sequence ID" value="KGQ22442.1"/>
    <property type="molecule type" value="Genomic_DNA"/>
</dbReference>